<feature type="transmembrane region" description="Helical" evidence="11">
    <location>
        <begin position="320"/>
        <end position="342"/>
    </location>
</feature>
<accession>A0A8T2NUL7</accession>
<evidence type="ECO:0000256" key="10">
    <source>
        <dbReference type="SAM" id="MobiDB-lite"/>
    </source>
</evidence>
<dbReference type="AlphaFoldDB" id="A0A8T2NUL7"/>
<dbReference type="PROSITE" id="PS00237">
    <property type="entry name" value="G_PROTEIN_RECEP_F1_1"/>
    <property type="match status" value="1"/>
</dbReference>
<evidence type="ECO:0000256" key="8">
    <source>
        <dbReference type="ARBA" id="ARBA00023224"/>
    </source>
</evidence>
<dbReference type="SUPFAM" id="SSF81321">
    <property type="entry name" value="Family A G protein-coupled receptor-like"/>
    <property type="match status" value="1"/>
</dbReference>
<feature type="region of interest" description="Disordered" evidence="10">
    <location>
        <begin position="595"/>
        <end position="632"/>
    </location>
</feature>
<dbReference type="InterPro" id="IPR000276">
    <property type="entry name" value="GPCR_Rhodpsn"/>
</dbReference>
<evidence type="ECO:0000256" key="7">
    <source>
        <dbReference type="ARBA" id="ARBA00023170"/>
    </source>
</evidence>
<dbReference type="GO" id="GO:0048484">
    <property type="term" value="P:enteric nervous system development"/>
    <property type="evidence" value="ECO:0007669"/>
    <property type="project" value="InterPro"/>
</dbReference>
<evidence type="ECO:0000313" key="14">
    <source>
        <dbReference type="Proteomes" id="UP000824540"/>
    </source>
</evidence>
<dbReference type="Proteomes" id="UP000824540">
    <property type="component" value="Unassembled WGS sequence"/>
</dbReference>
<evidence type="ECO:0000256" key="6">
    <source>
        <dbReference type="ARBA" id="ARBA00023136"/>
    </source>
</evidence>
<keyword evidence="2" id="KW-1003">Cell membrane</keyword>
<dbReference type="PANTHER" id="PTHR46099">
    <property type="entry name" value="G_PROTEIN_RECEP_F1_2 DOMAIN-CONTAINING PROTEIN"/>
    <property type="match status" value="1"/>
</dbReference>
<feature type="transmembrane region" description="Helical" evidence="11">
    <location>
        <begin position="396"/>
        <end position="417"/>
    </location>
</feature>
<gene>
    <name evidence="13" type="ORF">JZ751_012522</name>
</gene>
<dbReference type="PROSITE" id="PS50262">
    <property type="entry name" value="G_PROTEIN_RECEP_F1_2"/>
    <property type="match status" value="1"/>
</dbReference>
<dbReference type="InterPro" id="IPR017452">
    <property type="entry name" value="GPCR_Rhodpsn_7TM"/>
</dbReference>
<comment type="subcellular location">
    <subcellularLocation>
        <location evidence="1">Cell membrane</location>
        <topology evidence="1">Multi-pass membrane protein</topology>
    </subcellularLocation>
</comment>
<dbReference type="GO" id="GO:0008217">
    <property type="term" value="P:regulation of blood pressure"/>
    <property type="evidence" value="ECO:0007669"/>
    <property type="project" value="InterPro"/>
</dbReference>
<feature type="transmembrane region" description="Helical" evidence="11">
    <location>
        <begin position="528"/>
        <end position="557"/>
    </location>
</feature>
<dbReference type="PRINTS" id="PR00366">
    <property type="entry name" value="ENDOTHELINR"/>
</dbReference>
<keyword evidence="3 9" id="KW-0812">Transmembrane</keyword>
<feature type="compositionally biased region" description="Polar residues" evidence="10">
    <location>
        <begin position="263"/>
        <end position="282"/>
    </location>
</feature>
<evidence type="ECO:0000256" key="2">
    <source>
        <dbReference type="ARBA" id="ARBA00022475"/>
    </source>
</evidence>
<dbReference type="Gene3D" id="1.20.1070.10">
    <property type="entry name" value="Rhodopsin 7-helix transmembrane proteins"/>
    <property type="match status" value="2"/>
</dbReference>
<keyword evidence="5 9" id="KW-0297">G-protein coupled receptor</keyword>
<keyword evidence="8 9" id="KW-0807">Transducer</keyword>
<evidence type="ECO:0000259" key="12">
    <source>
        <dbReference type="PROSITE" id="PS50262"/>
    </source>
</evidence>
<sequence length="684" mass="75655">MGLESHAGVKFPALIHIRERRIRADSLTRANARPAAPVSLTQSRVKNSTRAVFLLLTVTQRLGKLTDRVDGILQEQEALPNTDHMTYSHDRVSATPFPVSHSYPASALSSQERHGVWRLAEEIATLAGRARSERGGALKHLCRSPMPARIRGGWEREKERDDCQQAGVVEAGVSSRAPPLSGGILSHFAIQSKGGVCPSMAPAFQCMLWLVLYTVSPGMCQINTTALFLDADMLNVTLPSSSSMAPALSLLSGTASGPERKPSSSPSPYATSFTVPDRSATSDPRPPKNRGNGSVTMQRFPPCPKDTAISIQAYFMNINTVISCIVFLVGIVGNATLLRIIYQHKCMRNGPNALIASLALGDLIYIIIDIPVNVYKLQMKQWPLAENPFGLFLCKLVPFLQKSSVGITVFSLCALSVDRYRAVASWSRVQGVGIPMLTAIKIISIWVLAITLAVPDTICFNMVTFTHSNVTFHTCMLKPNNTFMERREVAKAVFCLVLIFALCWLPLHLGRILKKLLYDPRKRDRCELLNFLLVLDHLGINLATVNSCINPFILYFVSKKFKNCFKVGPLLPAGLMPVLLVLFWYIGKQHATERNERSALEEPRAKQPPCGPQPAQRQRLSPSDLHNKGASPVPAPILCTYRGTRRKPVSIWSHPTHGWDFDPFHTRTRGHSDHKRLCRGPPQT</sequence>
<dbReference type="InterPro" id="IPR051193">
    <property type="entry name" value="GPCR_endothelin_rcpt"/>
</dbReference>
<keyword evidence="4 11" id="KW-1133">Transmembrane helix</keyword>
<dbReference type="PANTHER" id="PTHR46099:SF2">
    <property type="entry name" value="ENDOTHELIN-1 RECEPTOR"/>
    <property type="match status" value="1"/>
</dbReference>
<feature type="compositionally biased region" description="Basic and acidic residues" evidence="10">
    <location>
        <begin position="595"/>
        <end position="605"/>
    </location>
</feature>
<dbReference type="GO" id="GO:0042310">
    <property type="term" value="P:vasoconstriction"/>
    <property type="evidence" value="ECO:0007669"/>
    <property type="project" value="InterPro"/>
</dbReference>
<keyword evidence="6 11" id="KW-0472">Membrane</keyword>
<evidence type="ECO:0000256" key="3">
    <source>
        <dbReference type="ARBA" id="ARBA00022692"/>
    </source>
</evidence>
<comment type="similarity">
    <text evidence="9">Belongs to the G-protein coupled receptor 1 family.</text>
</comment>
<dbReference type="InterPro" id="IPR000499">
    <property type="entry name" value="Endthln_rcpt"/>
</dbReference>
<dbReference type="Pfam" id="PF00001">
    <property type="entry name" value="7tm_1"/>
    <property type="match status" value="2"/>
</dbReference>
<proteinExistence type="inferred from homology"/>
<name>A0A8T2NUL7_9TELE</name>
<evidence type="ECO:0000256" key="4">
    <source>
        <dbReference type="ARBA" id="ARBA00022989"/>
    </source>
</evidence>
<evidence type="ECO:0000256" key="5">
    <source>
        <dbReference type="ARBA" id="ARBA00023040"/>
    </source>
</evidence>
<feature type="transmembrane region" description="Helical" evidence="11">
    <location>
        <begin position="489"/>
        <end position="507"/>
    </location>
</feature>
<feature type="region of interest" description="Disordered" evidence="10">
    <location>
        <begin position="251"/>
        <end position="300"/>
    </location>
</feature>
<evidence type="ECO:0000256" key="9">
    <source>
        <dbReference type="RuleBase" id="RU000688"/>
    </source>
</evidence>
<dbReference type="GO" id="GO:0048066">
    <property type="term" value="P:developmental pigmentation"/>
    <property type="evidence" value="ECO:0007669"/>
    <property type="project" value="TreeGrafter"/>
</dbReference>
<feature type="domain" description="G-protein coupled receptors family 1 profile" evidence="12">
    <location>
        <begin position="333"/>
        <end position="554"/>
    </location>
</feature>
<feature type="transmembrane region" description="Helical" evidence="11">
    <location>
        <begin position="569"/>
        <end position="587"/>
    </location>
</feature>
<protein>
    <recommendedName>
        <fullName evidence="12">G-protein coupled receptors family 1 profile domain-containing protein</fullName>
    </recommendedName>
</protein>
<evidence type="ECO:0000313" key="13">
    <source>
        <dbReference type="EMBL" id="KAG9344045.1"/>
    </source>
</evidence>
<evidence type="ECO:0000256" key="11">
    <source>
        <dbReference type="SAM" id="Phobius"/>
    </source>
</evidence>
<dbReference type="GO" id="GO:0004962">
    <property type="term" value="F:endothelin receptor activity"/>
    <property type="evidence" value="ECO:0007669"/>
    <property type="project" value="InterPro"/>
</dbReference>
<keyword evidence="14" id="KW-1185">Reference proteome</keyword>
<reference evidence="13" key="1">
    <citation type="thesis" date="2021" institute="BYU ScholarsArchive" country="Provo, UT, USA">
        <title>Applications of and Algorithms for Genome Assembly and Genomic Analyses with an Emphasis on Marine Teleosts.</title>
        <authorList>
            <person name="Pickett B.D."/>
        </authorList>
    </citation>
    <scope>NUCLEOTIDE SEQUENCE</scope>
    <source>
        <strain evidence="13">HI-2016</strain>
    </source>
</reference>
<organism evidence="13 14">
    <name type="scientific">Albula glossodonta</name>
    <name type="common">roundjaw bonefish</name>
    <dbReference type="NCBI Taxonomy" id="121402"/>
    <lineage>
        <taxon>Eukaryota</taxon>
        <taxon>Metazoa</taxon>
        <taxon>Chordata</taxon>
        <taxon>Craniata</taxon>
        <taxon>Vertebrata</taxon>
        <taxon>Euteleostomi</taxon>
        <taxon>Actinopterygii</taxon>
        <taxon>Neopterygii</taxon>
        <taxon>Teleostei</taxon>
        <taxon>Albuliformes</taxon>
        <taxon>Albulidae</taxon>
        <taxon>Albula</taxon>
    </lineage>
</organism>
<dbReference type="GO" id="GO:0005886">
    <property type="term" value="C:plasma membrane"/>
    <property type="evidence" value="ECO:0007669"/>
    <property type="project" value="UniProtKB-SubCell"/>
</dbReference>
<keyword evidence="7 9" id="KW-0675">Receptor</keyword>
<comment type="caution">
    <text evidence="13">The sequence shown here is derived from an EMBL/GenBank/DDBJ whole genome shotgun (WGS) entry which is preliminary data.</text>
</comment>
<feature type="transmembrane region" description="Helical" evidence="11">
    <location>
        <begin position="429"/>
        <end position="454"/>
    </location>
</feature>
<dbReference type="PRINTS" id="PR00237">
    <property type="entry name" value="GPCRRHODOPSN"/>
</dbReference>
<dbReference type="EMBL" id="JAFBMS010000021">
    <property type="protein sequence ID" value="KAG9344045.1"/>
    <property type="molecule type" value="Genomic_DNA"/>
</dbReference>
<dbReference type="OrthoDB" id="10049706at2759"/>
<feature type="transmembrane region" description="Helical" evidence="11">
    <location>
        <begin position="354"/>
        <end position="376"/>
    </location>
</feature>
<evidence type="ECO:0000256" key="1">
    <source>
        <dbReference type="ARBA" id="ARBA00004651"/>
    </source>
</evidence>